<reference evidence="1 2" key="1">
    <citation type="submission" date="2021-12" db="EMBL/GenBank/DDBJ databases">
        <title>Discovery of the Pendulisporaceae a myxobacterial family with distinct sporulation behavior and unique specialized metabolism.</title>
        <authorList>
            <person name="Garcia R."/>
            <person name="Popoff A."/>
            <person name="Bader C.D."/>
            <person name="Loehr J."/>
            <person name="Walesch S."/>
            <person name="Walt C."/>
            <person name="Boldt J."/>
            <person name="Bunk B."/>
            <person name="Haeckl F.J.F.P.J."/>
            <person name="Gunesch A.P."/>
            <person name="Birkelbach J."/>
            <person name="Nuebel U."/>
            <person name="Pietschmann T."/>
            <person name="Bach T."/>
            <person name="Mueller R."/>
        </authorList>
    </citation>
    <scope>NUCLEOTIDE SEQUENCE [LARGE SCALE GENOMIC DNA]</scope>
    <source>
        <strain evidence="1 2">MSr11954</strain>
    </source>
</reference>
<name>A0ABZ2M435_9BACT</name>
<gene>
    <name evidence="1" type="ORF">LZC94_02210</name>
</gene>
<accession>A0ABZ2M435</accession>
<keyword evidence="2" id="KW-1185">Reference proteome</keyword>
<dbReference type="EMBL" id="CP089984">
    <property type="protein sequence ID" value="WXB16095.1"/>
    <property type="molecule type" value="Genomic_DNA"/>
</dbReference>
<dbReference type="Proteomes" id="UP001370348">
    <property type="component" value="Chromosome"/>
</dbReference>
<proteinExistence type="predicted"/>
<protein>
    <submittedName>
        <fullName evidence="1">Uncharacterized protein</fullName>
    </submittedName>
</protein>
<dbReference type="InterPro" id="IPR036812">
    <property type="entry name" value="NAD(P)_OxRdtase_dom_sf"/>
</dbReference>
<dbReference type="RefSeq" id="WP_394825723.1">
    <property type="nucleotide sequence ID" value="NZ_CP089984.1"/>
</dbReference>
<organism evidence="1 2">
    <name type="scientific">Pendulispora albinea</name>
    <dbReference type="NCBI Taxonomy" id="2741071"/>
    <lineage>
        <taxon>Bacteria</taxon>
        <taxon>Pseudomonadati</taxon>
        <taxon>Myxococcota</taxon>
        <taxon>Myxococcia</taxon>
        <taxon>Myxococcales</taxon>
        <taxon>Sorangiineae</taxon>
        <taxon>Pendulisporaceae</taxon>
        <taxon>Pendulispora</taxon>
    </lineage>
</organism>
<sequence>MIGWVGAPDVVPAAFDAGINAFFVSADMHWPLYASLRRGLELLFERGPHVRDQVCVLAVSYVTQVEFTVLPFHEVLDSVHGLHHLDVTVIGGAYERDFLERLPAYRGHRDGDVPGVRATGATFHDRRVSMRALEESLVDVAFIRYNPSHRNAEKDVFLSPRAPGSRLYNFSSTHAYVTKERFAELGLAGDHWYPEVPDYYRFALTSAAFDGLLCSFRTARELRESLDGLARGPLSAEEVQYMADLADVNLGHAKLATR</sequence>
<evidence type="ECO:0000313" key="2">
    <source>
        <dbReference type="Proteomes" id="UP001370348"/>
    </source>
</evidence>
<evidence type="ECO:0000313" key="1">
    <source>
        <dbReference type="EMBL" id="WXB16095.1"/>
    </source>
</evidence>
<dbReference type="SUPFAM" id="SSF51430">
    <property type="entry name" value="NAD(P)-linked oxidoreductase"/>
    <property type="match status" value="1"/>
</dbReference>